<feature type="signal peptide" evidence="2">
    <location>
        <begin position="1"/>
        <end position="16"/>
    </location>
</feature>
<dbReference type="EMBL" id="JAGTXO010000044">
    <property type="protein sequence ID" value="KAG8459071.1"/>
    <property type="molecule type" value="Genomic_DNA"/>
</dbReference>
<gene>
    <name evidence="3" type="ORF">KFE25_002478</name>
</gene>
<comment type="caution">
    <text evidence="3">The sequence shown here is derived from an EMBL/GenBank/DDBJ whole genome shotgun (WGS) entry which is preliminary data.</text>
</comment>
<keyword evidence="2" id="KW-0732">Signal</keyword>
<evidence type="ECO:0000313" key="3">
    <source>
        <dbReference type="EMBL" id="KAG8459071.1"/>
    </source>
</evidence>
<feature type="compositionally biased region" description="Low complexity" evidence="1">
    <location>
        <begin position="37"/>
        <end position="46"/>
    </location>
</feature>
<keyword evidence="4" id="KW-1185">Reference proteome</keyword>
<dbReference type="OrthoDB" id="10476564at2759"/>
<evidence type="ECO:0000256" key="1">
    <source>
        <dbReference type="SAM" id="MobiDB-lite"/>
    </source>
</evidence>
<name>A0A8J5X2C9_DIALT</name>
<accession>A0A8J5X2C9</accession>
<protein>
    <submittedName>
        <fullName evidence="3">Uncharacterized protein</fullName>
    </submittedName>
</protein>
<sequence>MASRILLLALFGFAAASSSSPPSPDEAPSRDAEVTNSGSAAPASGGDADRAAAELPTPSIADEAPRDVFTGRPIDGAPRFEKQQAARTDRASMQWIVTKTMKRELGALGYTREEVEVIDAQRAVEVIKLKIRRPSRGMPRRWRKDCVTSPFGPALACARDIAARLGPALYVLLAAAAIGVAAQTAGSASRREQRGTRLSAYVPAPRRDYFAPAPDRLWLDVQIDKLEWWIKNRRRSPNSKY</sequence>
<evidence type="ECO:0000313" key="4">
    <source>
        <dbReference type="Proteomes" id="UP000751190"/>
    </source>
</evidence>
<dbReference type="AlphaFoldDB" id="A0A8J5X2C9"/>
<organism evidence="3 4">
    <name type="scientific">Diacronema lutheri</name>
    <name type="common">Unicellular marine alga</name>
    <name type="synonym">Monochrysis lutheri</name>
    <dbReference type="NCBI Taxonomy" id="2081491"/>
    <lineage>
        <taxon>Eukaryota</taxon>
        <taxon>Haptista</taxon>
        <taxon>Haptophyta</taxon>
        <taxon>Pavlovophyceae</taxon>
        <taxon>Pavlovales</taxon>
        <taxon>Pavlovaceae</taxon>
        <taxon>Diacronema</taxon>
    </lineage>
</organism>
<feature type="chain" id="PRO_5035236547" evidence="2">
    <location>
        <begin position="17"/>
        <end position="241"/>
    </location>
</feature>
<dbReference type="Proteomes" id="UP000751190">
    <property type="component" value="Unassembled WGS sequence"/>
</dbReference>
<reference evidence="3" key="1">
    <citation type="submission" date="2021-05" db="EMBL/GenBank/DDBJ databases">
        <title>The genome of the haptophyte Pavlova lutheri (Diacronema luteri, Pavlovales) - a model for lipid biosynthesis in eukaryotic algae.</title>
        <authorList>
            <person name="Hulatt C.J."/>
            <person name="Posewitz M.C."/>
        </authorList>
    </citation>
    <scope>NUCLEOTIDE SEQUENCE</scope>
    <source>
        <strain evidence="3">NIVA-4/92</strain>
    </source>
</reference>
<feature type="region of interest" description="Disordered" evidence="1">
    <location>
        <begin position="15"/>
        <end position="88"/>
    </location>
</feature>
<proteinExistence type="predicted"/>
<feature type="compositionally biased region" description="Basic and acidic residues" evidence="1">
    <location>
        <begin position="78"/>
        <end position="88"/>
    </location>
</feature>
<evidence type="ECO:0000256" key="2">
    <source>
        <dbReference type="SAM" id="SignalP"/>
    </source>
</evidence>